<organism evidence="2 3">
    <name type="scientific">Ralstonia insidiosa</name>
    <dbReference type="NCBI Taxonomy" id="190721"/>
    <lineage>
        <taxon>Bacteria</taxon>
        <taxon>Pseudomonadati</taxon>
        <taxon>Pseudomonadota</taxon>
        <taxon>Betaproteobacteria</taxon>
        <taxon>Burkholderiales</taxon>
        <taxon>Burkholderiaceae</taxon>
        <taxon>Ralstonia</taxon>
    </lineage>
</organism>
<protein>
    <submittedName>
        <fullName evidence="2">Uncharacterized protein</fullName>
    </submittedName>
</protein>
<reference evidence="2 3" key="1">
    <citation type="submission" date="2020-04" db="EMBL/GenBank/DDBJ databases">
        <title>Ralstonia insidiosa genome sequencing and assembly.</title>
        <authorList>
            <person name="Martins R.C.R."/>
            <person name="Perdigao-Neto L.V."/>
            <person name="Levin A.S.S."/>
            <person name="Costa S.F."/>
        </authorList>
    </citation>
    <scope>NUCLEOTIDE SEQUENCE [LARGE SCALE GENOMIC DNA]</scope>
    <source>
        <strain evidence="2 3">5047</strain>
    </source>
</reference>
<sequence length="112" mass="12458">MSIRRIKKAIYRRFKLVLAKRKKPMLPRKGGQLDASKIERIVVLTWNGKPFLVIAYPSGEGAPSHEPYSAELNALIIGSGLPWGQEPAPGAQESLQEQNHDDDLSVSPKNKQ</sequence>
<comment type="caution">
    <text evidence="2">The sequence shown here is derived from an EMBL/GenBank/DDBJ whole genome shotgun (WGS) entry which is preliminary data.</text>
</comment>
<dbReference type="EMBL" id="JABBZM010000021">
    <property type="protein sequence ID" value="NMV40367.1"/>
    <property type="molecule type" value="Genomic_DNA"/>
</dbReference>
<gene>
    <name evidence="2" type="ORF">HGR00_20890</name>
</gene>
<dbReference type="GeneID" id="61387687"/>
<proteinExistence type="predicted"/>
<accession>A0A848P4B7</accession>
<evidence type="ECO:0000256" key="1">
    <source>
        <dbReference type="SAM" id="MobiDB-lite"/>
    </source>
</evidence>
<evidence type="ECO:0000313" key="2">
    <source>
        <dbReference type="EMBL" id="NMV40367.1"/>
    </source>
</evidence>
<evidence type="ECO:0000313" key="3">
    <source>
        <dbReference type="Proteomes" id="UP000575469"/>
    </source>
</evidence>
<dbReference type="RefSeq" id="WP_028646221.1">
    <property type="nucleotide sequence ID" value="NZ_JABBZM010000021.1"/>
</dbReference>
<dbReference type="AlphaFoldDB" id="A0A848P4B7"/>
<feature type="region of interest" description="Disordered" evidence="1">
    <location>
        <begin position="83"/>
        <end position="112"/>
    </location>
</feature>
<name>A0A848P4B7_9RALS</name>
<dbReference type="Proteomes" id="UP000575469">
    <property type="component" value="Unassembled WGS sequence"/>
</dbReference>